<name>G3RHD8_GORGO</name>
<comment type="subcellular location">
    <subcellularLocation>
        <location evidence="1">Cytoplasm</location>
    </subcellularLocation>
</comment>
<dbReference type="GO" id="GO:0005737">
    <property type="term" value="C:cytoplasm"/>
    <property type="evidence" value="ECO:0007669"/>
    <property type="project" value="UniProtKB-SubCell"/>
</dbReference>
<dbReference type="GeneTree" id="ENSGT00940000161492"/>
<dbReference type="OMA" id="TSICCEA"/>
<organism evidence="4 5">
    <name type="scientific">Gorilla gorilla gorilla</name>
    <name type="common">Western lowland gorilla</name>
    <dbReference type="NCBI Taxonomy" id="9595"/>
    <lineage>
        <taxon>Eukaryota</taxon>
        <taxon>Metazoa</taxon>
        <taxon>Chordata</taxon>
        <taxon>Craniata</taxon>
        <taxon>Vertebrata</taxon>
        <taxon>Euteleostomi</taxon>
        <taxon>Mammalia</taxon>
        <taxon>Eutheria</taxon>
        <taxon>Euarchontoglires</taxon>
        <taxon>Primates</taxon>
        <taxon>Haplorrhini</taxon>
        <taxon>Catarrhini</taxon>
        <taxon>Hominidae</taxon>
        <taxon>Gorilla</taxon>
    </lineage>
</organism>
<dbReference type="CDD" id="cd00116">
    <property type="entry name" value="LRR_RI"/>
    <property type="match status" value="1"/>
</dbReference>
<dbReference type="InterPro" id="IPR001611">
    <property type="entry name" value="Leu-rich_rpt"/>
</dbReference>
<evidence type="ECO:0000256" key="3">
    <source>
        <dbReference type="ARBA" id="ARBA00022737"/>
    </source>
</evidence>
<dbReference type="PANTHER" id="PTHR45690">
    <property type="entry name" value="NACHT, LRR AND PYD DOMAINS-CONTAINING PROTEIN 12"/>
    <property type="match status" value="1"/>
</dbReference>
<dbReference type="SMART" id="SM00368">
    <property type="entry name" value="LRR_RI"/>
    <property type="match status" value="10"/>
</dbReference>
<dbReference type="Proteomes" id="UP000001519">
    <property type="component" value="Chromosome 11"/>
</dbReference>
<accession>G3RHD8</accession>
<evidence type="ECO:0000313" key="4">
    <source>
        <dbReference type="Ensembl" id="ENSGGOP00000015056.3"/>
    </source>
</evidence>
<evidence type="ECO:0000256" key="2">
    <source>
        <dbReference type="ARBA" id="ARBA00022490"/>
    </source>
</evidence>
<protein>
    <submittedName>
        <fullName evidence="4">Uncharacterized protein</fullName>
    </submittedName>
</protein>
<dbReference type="Bgee" id="ENSGGOG00000015434">
    <property type="expression patterns" value="Expressed in adult mammalian kidney and 5 other cell types or tissues"/>
</dbReference>
<dbReference type="SUPFAM" id="SSF52047">
    <property type="entry name" value="RNI-like"/>
    <property type="match status" value="2"/>
</dbReference>
<evidence type="ECO:0000256" key="1">
    <source>
        <dbReference type="ARBA" id="ARBA00004496"/>
    </source>
</evidence>
<keyword evidence="2" id="KW-0963">Cytoplasm</keyword>
<dbReference type="EMBL" id="CABD030076996">
    <property type="status" value="NOT_ANNOTATED_CDS"/>
    <property type="molecule type" value="Genomic_DNA"/>
</dbReference>
<sequence length="407" mass="43179">MTLGSARRLDDCGLTEARCKDISSALRVNPALAELNLRSNELGDVGVHCVLQGLQSPSCKIQKLSLQNCCLTGAGCGVLSSTLRSLPTLQELHLSDNLLGDAGLQLLCEGLLDPQCRLEKLQLEYCNLSAASCEPLASVLRAKPDFKELTVSNNDINEAGVRVLCQGLKDSPCQLEALKLESCGVTSDNCRDLCGIVASKASLRELALGSNRLGDVGIAELCPGLLHPSSRLRTLWIWECGITAKGCGDLCRVLRAKESLKELSLAGNELGDEGARLLCETLLEPGCQLESVAVGAGLLSNSREGAGLSSDCLGPRTRSVGQPGPLFTAACCSHFSSVLAQNKFLLELQISNNRLEDAGVRELCQGLGQPGSVLRFEYHAGWSAVAQSRLTATSASWVQAILPQPPE</sequence>
<dbReference type="Pfam" id="PF13516">
    <property type="entry name" value="LRR_6"/>
    <property type="match status" value="5"/>
</dbReference>
<dbReference type="HOGENOM" id="CLU_002274_4_6_1"/>
<dbReference type="EMBL" id="CABD030076997">
    <property type="status" value="NOT_ANNOTATED_CDS"/>
    <property type="molecule type" value="Genomic_DNA"/>
</dbReference>
<keyword evidence="3" id="KW-0677">Repeat</keyword>
<dbReference type="InterPro" id="IPR032675">
    <property type="entry name" value="LRR_dom_sf"/>
</dbReference>
<dbReference type="InterPro" id="IPR050637">
    <property type="entry name" value="NLRP_innate_immun_reg"/>
</dbReference>
<reference evidence="4 5" key="2">
    <citation type="journal article" date="2012" name="Nature">
        <title>Insights into hominid evolution from the gorilla genome sequence.</title>
        <authorList>
            <person name="Scally A."/>
            <person name="Dutheil J.Y."/>
            <person name="Hillier L.W."/>
            <person name="Jordan G.E."/>
            <person name="Goodhead I."/>
            <person name="Herrero J."/>
            <person name="Hobolth A."/>
            <person name="Lappalainen T."/>
            <person name="Mailund T."/>
            <person name="Marques-Bonet T."/>
            <person name="McCarthy S."/>
            <person name="Montgomery S.H."/>
            <person name="Schwalie P.C."/>
            <person name="Tang Y.A."/>
            <person name="Ward M.C."/>
            <person name="Xue Y."/>
            <person name="Yngvadottir B."/>
            <person name="Alkan C."/>
            <person name="Andersen L.N."/>
            <person name="Ayub Q."/>
            <person name="Ball E.V."/>
            <person name="Beal K."/>
            <person name="Bradley B.J."/>
            <person name="Chen Y."/>
            <person name="Clee C.M."/>
            <person name="Fitzgerald S."/>
            <person name="Graves T.A."/>
            <person name="Gu Y."/>
            <person name="Heath P."/>
            <person name="Heger A."/>
            <person name="Karakoc E."/>
            <person name="Kolb-Kokocinski A."/>
            <person name="Laird G.K."/>
            <person name="Lunter G."/>
            <person name="Meader S."/>
            <person name="Mort M."/>
            <person name="Mullikin J.C."/>
            <person name="Munch K."/>
            <person name="O'Connor T.D."/>
            <person name="Phillips A.D."/>
            <person name="Prado-Martinez J."/>
            <person name="Rogers A.S."/>
            <person name="Sajjadian S."/>
            <person name="Schmidt D."/>
            <person name="Shaw K."/>
            <person name="Simpson J.T."/>
            <person name="Stenson P.D."/>
            <person name="Turner D.J."/>
            <person name="Vigilant L."/>
            <person name="Vilella A.J."/>
            <person name="Whitener W."/>
            <person name="Zhu B."/>
            <person name="Cooper D.N."/>
            <person name="de Jong P."/>
            <person name="Dermitzakis E.T."/>
            <person name="Eichler E.E."/>
            <person name="Flicek P."/>
            <person name="Goldman N."/>
            <person name="Mundy N.I."/>
            <person name="Ning Z."/>
            <person name="Odom D.T."/>
            <person name="Ponting C.P."/>
            <person name="Quail M.A."/>
            <person name="Ryder O.A."/>
            <person name="Searle S.M."/>
            <person name="Warren W.C."/>
            <person name="Wilson R.K."/>
            <person name="Schierup M.H."/>
            <person name="Rogers J."/>
            <person name="Tyler-Smith C."/>
            <person name="Durbin R."/>
        </authorList>
    </citation>
    <scope>NUCLEOTIDE SEQUENCE [LARGE SCALE GENOMIC DNA]</scope>
</reference>
<dbReference type="AlphaFoldDB" id="G3RHD8"/>
<reference evidence="5" key="1">
    <citation type="submission" date="2011-05" db="EMBL/GenBank/DDBJ databases">
        <title>Insights into the evolution of the great apes provided by the gorilla genome.</title>
        <authorList>
            <person name="Scally A."/>
        </authorList>
    </citation>
    <scope>NUCLEOTIDE SEQUENCE [LARGE SCALE GENOMIC DNA]</scope>
</reference>
<dbReference type="Ensembl" id="ENSGGOT00000015487.3">
    <property type="protein sequence ID" value="ENSGGOP00000015056.3"/>
    <property type="gene ID" value="ENSGGOG00000015434.3"/>
</dbReference>
<dbReference type="FunFam" id="3.80.10.10:FF:001409">
    <property type="entry name" value="Ribonuclease inhibitor"/>
    <property type="match status" value="1"/>
</dbReference>
<proteinExistence type="predicted"/>
<dbReference type="eggNOG" id="KOG4308">
    <property type="taxonomic scope" value="Eukaryota"/>
</dbReference>
<reference evidence="4" key="3">
    <citation type="submission" date="2025-08" db="UniProtKB">
        <authorList>
            <consortium name="Ensembl"/>
        </authorList>
    </citation>
    <scope>IDENTIFICATION</scope>
</reference>
<dbReference type="PANTHER" id="PTHR45690:SF19">
    <property type="entry name" value="NACHT, LRR AND PYD DOMAINS-CONTAINING PROTEIN 3"/>
    <property type="match status" value="1"/>
</dbReference>
<keyword evidence="5" id="KW-1185">Reference proteome</keyword>
<reference evidence="4" key="4">
    <citation type="submission" date="2025-09" db="UniProtKB">
        <authorList>
            <consortium name="Ensembl"/>
        </authorList>
    </citation>
    <scope>IDENTIFICATION</scope>
</reference>
<dbReference type="EMBL" id="CABD030076998">
    <property type="status" value="NOT_ANNOTATED_CDS"/>
    <property type="molecule type" value="Genomic_DNA"/>
</dbReference>
<evidence type="ECO:0000313" key="5">
    <source>
        <dbReference type="Proteomes" id="UP000001519"/>
    </source>
</evidence>
<dbReference type="Gene3D" id="3.80.10.10">
    <property type="entry name" value="Ribonuclease Inhibitor"/>
    <property type="match status" value="1"/>
</dbReference>